<dbReference type="Pfam" id="PF00665">
    <property type="entry name" value="rve"/>
    <property type="match status" value="1"/>
</dbReference>
<accession>A0A9W6XTX8</accession>
<dbReference type="Gene3D" id="3.30.420.10">
    <property type="entry name" value="Ribonuclease H-like superfamily/Ribonuclease H"/>
    <property type="match status" value="1"/>
</dbReference>
<dbReference type="PANTHER" id="PTHR47266">
    <property type="entry name" value="ENDONUCLEASE-RELATED"/>
    <property type="match status" value="1"/>
</dbReference>
<keyword evidence="3" id="KW-1185">Reference proteome</keyword>
<sequence>MGIVQFTDDDIRREQQQSVMVWTLKEQGSYRGQRVFTDENGLINIETEAGEARPILPAVYWALAFKEAHDSIWAGHLRGPQTYERVRQLYWEGAVQQWVAACQDFGSRKARPKVVVPPLRSIRMGAVCDRWAIDVIAPLPITANGNRYVTAAVEYTTRYAVTAAVPEHTVKSIARFLMDKVVLVYGPMREIMMDGAMEFSSESSKELLDLLQVKQSTPVPYRPKLLGLVEIFRRTWKDIVSLYEDENQED</sequence>
<name>A0A9W6XTX8_9STRA</name>
<dbReference type="SUPFAM" id="SSF53098">
    <property type="entry name" value="Ribonuclease H-like"/>
    <property type="match status" value="1"/>
</dbReference>
<dbReference type="PROSITE" id="PS50994">
    <property type="entry name" value="INTEGRASE"/>
    <property type="match status" value="1"/>
</dbReference>
<dbReference type="GO" id="GO:0015074">
    <property type="term" value="P:DNA integration"/>
    <property type="evidence" value="ECO:0007669"/>
    <property type="project" value="InterPro"/>
</dbReference>
<dbReference type="InterPro" id="IPR036397">
    <property type="entry name" value="RNaseH_sf"/>
</dbReference>
<dbReference type="InterPro" id="IPR041588">
    <property type="entry name" value="Integrase_H2C2"/>
</dbReference>
<comment type="caution">
    <text evidence="2">The sequence shown here is derived from an EMBL/GenBank/DDBJ whole genome shotgun (WGS) entry which is preliminary data.</text>
</comment>
<proteinExistence type="predicted"/>
<protein>
    <submittedName>
        <fullName evidence="2">Unnamed protein product</fullName>
    </submittedName>
</protein>
<feature type="domain" description="Integrase catalytic" evidence="1">
    <location>
        <begin position="108"/>
        <end position="250"/>
    </location>
</feature>
<organism evidence="2 3">
    <name type="scientific">Phytophthora fragariaefolia</name>
    <dbReference type="NCBI Taxonomy" id="1490495"/>
    <lineage>
        <taxon>Eukaryota</taxon>
        <taxon>Sar</taxon>
        <taxon>Stramenopiles</taxon>
        <taxon>Oomycota</taxon>
        <taxon>Peronosporomycetes</taxon>
        <taxon>Peronosporales</taxon>
        <taxon>Peronosporaceae</taxon>
        <taxon>Phytophthora</taxon>
    </lineage>
</organism>
<dbReference type="OrthoDB" id="118762at2759"/>
<dbReference type="GO" id="GO:0003676">
    <property type="term" value="F:nucleic acid binding"/>
    <property type="evidence" value="ECO:0007669"/>
    <property type="project" value="InterPro"/>
</dbReference>
<gene>
    <name evidence="2" type="ORF">Pfra01_001624900</name>
</gene>
<dbReference type="InterPro" id="IPR052160">
    <property type="entry name" value="Gypsy_RT_Integrase-like"/>
</dbReference>
<evidence type="ECO:0000313" key="3">
    <source>
        <dbReference type="Proteomes" id="UP001165121"/>
    </source>
</evidence>
<reference evidence="2" key="1">
    <citation type="submission" date="2023-04" db="EMBL/GenBank/DDBJ databases">
        <title>Phytophthora fragariaefolia NBRC 109709.</title>
        <authorList>
            <person name="Ichikawa N."/>
            <person name="Sato H."/>
            <person name="Tonouchi N."/>
        </authorList>
    </citation>
    <scope>NUCLEOTIDE SEQUENCE</scope>
    <source>
        <strain evidence="2">NBRC 109709</strain>
    </source>
</reference>
<evidence type="ECO:0000259" key="1">
    <source>
        <dbReference type="PROSITE" id="PS50994"/>
    </source>
</evidence>
<dbReference type="Proteomes" id="UP001165121">
    <property type="component" value="Unassembled WGS sequence"/>
</dbReference>
<dbReference type="AlphaFoldDB" id="A0A9W6XTX8"/>
<dbReference type="EMBL" id="BSXT01001815">
    <property type="protein sequence ID" value="GMF45417.1"/>
    <property type="molecule type" value="Genomic_DNA"/>
</dbReference>
<dbReference type="Pfam" id="PF17921">
    <property type="entry name" value="Integrase_H2C2"/>
    <property type="match status" value="1"/>
</dbReference>
<evidence type="ECO:0000313" key="2">
    <source>
        <dbReference type="EMBL" id="GMF45417.1"/>
    </source>
</evidence>
<dbReference type="InterPro" id="IPR012337">
    <property type="entry name" value="RNaseH-like_sf"/>
</dbReference>
<dbReference type="InterPro" id="IPR001584">
    <property type="entry name" value="Integrase_cat-core"/>
</dbReference>